<keyword evidence="1" id="KW-0175">Coiled coil</keyword>
<dbReference type="AlphaFoldDB" id="D3E3V5"/>
<proteinExistence type="predicted"/>
<protein>
    <recommendedName>
        <fullName evidence="2">ArnR1-like winged helix-turn-helix domain-containing protein</fullName>
    </recommendedName>
</protein>
<dbReference type="InterPro" id="IPR011991">
    <property type="entry name" value="ArsR-like_HTH"/>
</dbReference>
<feature type="coiled-coil region" evidence="1">
    <location>
        <begin position="6"/>
        <end position="40"/>
    </location>
</feature>
<dbReference type="KEGG" id="mru:mru_1366"/>
<dbReference type="SUPFAM" id="SSF46785">
    <property type="entry name" value="Winged helix' DNA-binding domain"/>
    <property type="match status" value="1"/>
</dbReference>
<dbReference type="eggNOG" id="arCOG03924">
    <property type="taxonomic scope" value="Archaea"/>
</dbReference>
<dbReference type="Proteomes" id="UP000008680">
    <property type="component" value="Chromosome"/>
</dbReference>
<keyword evidence="4" id="KW-1185">Reference proteome</keyword>
<dbReference type="RefSeq" id="WP_012956165.1">
    <property type="nucleotide sequence ID" value="NC_013790.1"/>
</dbReference>
<dbReference type="Gene3D" id="1.10.10.10">
    <property type="entry name" value="Winged helix-like DNA-binding domain superfamily/Winged helix DNA-binding domain"/>
    <property type="match status" value="1"/>
</dbReference>
<dbReference type="CDD" id="cd00090">
    <property type="entry name" value="HTH_ARSR"/>
    <property type="match status" value="1"/>
</dbReference>
<evidence type="ECO:0000313" key="4">
    <source>
        <dbReference type="Proteomes" id="UP000008680"/>
    </source>
</evidence>
<dbReference type="InterPro" id="IPR036388">
    <property type="entry name" value="WH-like_DNA-bd_sf"/>
</dbReference>
<evidence type="ECO:0000313" key="3">
    <source>
        <dbReference type="EMBL" id="ADC47216.1"/>
    </source>
</evidence>
<dbReference type="HOGENOM" id="CLU_1478933_0_0_2"/>
<name>D3E3V5_METRM</name>
<evidence type="ECO:0000256" key="1">
    <source>
        <dbReference type="SAM" id="Coils"/>
    </source>
</evidence>
<reference evidence="3 4" key="1">
    <citation type="journal article" date="2010" name="PLoS ONE">
        <title>The genome sequence of the rumen methanogen Methanobrevibacter ruminantium reveals new possibilities for controlling ruminant methane emissions.</title>
        <authorList>
            <person name="Leahy S.C."/>
            <person name="Kelly W.J."/>
            <person name="Altermann E."/>
            <person name="Ronimus R.S."/>
            <person name="Yeoman C.J."/>
            <person name="Pacheco D.M."/>
            <person name="Li D."/>
            <person name="Kong Z."/>
            <person name="McTavish S."/>
            <person name="Sang C."/>
            <person name="Lambie S.C."/>
            <person name="Janssen P.H."/>
            <person name="Dey D."/>
            <person name="Attwood G.T."/>
        </authorList>
    </citation>
    <scope>NUCLEOTIDE SEQUENCE [LARGE SCALE GENOMIC DNA]</scope>
    <source>
        <strain evidence="4">ATCC 35063 / DSM 1093 / JCM 13430 / OCM 146 / M1</strain>
    </source>
</reference>
<feature type="domain" description="ArnR1-like winged helix-turn-helix" evidence="2">
    <location>
        <begin position="111"/>
        <end position="179"/>
    </location>
</feature>
<organism evidence="3 4">
    <name type="scientific">Methanobrevibacter ruminantium (strain ATCC 35063 / DSM 1093 / JCM 13430 / OCM 146 / M1)</name>
    <name type="common">Methanobacterium ruminantium</name>
    <dbReference type="NCBI Taxonomy" id="634498"/>
    <lineage>
        <taxon>Archaea</taxon>
        <taxon>Methanobacteriati</taxon>
        <taxon>Methanobacteriota</taxon>
        <taxon>Methanomada group</taxon>
        <taxon>Methanobacteria</taxon>
        <taxon>Methanobacteriales</taxon>
        <taxon>Methanobacteriaceae</taxon>
        <taxon>Methanobrevibacter</taxon>
    </lineage>
</organism>
<gene>
    <name evidence="3" type="ordered locus">mru_1366</name>
</gene>
<dbReference type="PATRIC" id="fig|634498.28.peg.1372"/>
<dbReference type="Pfam" id="PF14947">
    <property type="entry name" value="HTH_45"/>
    <property type="match status" value="1"/>
</dbReference>
<dbReference type="InterPro" id="IPR038723">
    <property type="entry name" value="ArnR1-like_HTH"/>
</dbReference>
<accession>D3E3V5</accession>
<evidence type="ECO:0000259" key="2">
    <source>
        <dbReference type="Pfam" id="PF14947"/>
    </source>
</evidence>
<dbReference type="InterPro" id="IPR036390">
    <property type="entry name" value="WH_DNA-bd_sf"/>
</dbReference>
<dbReference type="GeneID" id="25394034"/>
<sequence>MKDPNMDRILEDNRKLMEENRKLKEDLKELKNEFYQFKKNSRPGKPFNLENNDDYKPSGNYYFHNNFKEEFDDANIKYNSKDNPEGSFHNDSANIVDMSLISFLARSNKRVEILKSLNQGDKIPSTISKEIDDSSHHVSKYLSSLKEKELVVCMNEEDKRFRFYRITAKGKYYLEIIQNNQY</sequence>
<dbReference type="EMBL" id="CP001719">
    <property type="protein sequence ID" value="ADC47216.1"/>
    <property type="molecule type" value="Genomic_DNA"/>
</dbReference>